<evidence type="ECO:0000313" key="1">
    <source>
        <dbReference type="EMBL" id="PID58893.1"/>
    </source>
</evidence>
<sequence>MPPVPWSLFFDWLIQIVSLDQMLFSAEPEEHKLNFTSREYSKRKHQASNQDSQLLSKIIRKQL</sequence>
<protein>
    <submittedName>
        <fullName evidence="1">Uncharacterized protein</fullName>
    </submittedName>
</protein>
<reference evidence="1 2" key="1">
    <citation type="submission" date="2017-10" db="EMBL/GenBank/DDBJ databases">
        <title>Novel microbial diversity and functional potential in the marine mammal oral microbiome.</title>
        <authorList>
            <person name="Dudek N.K."/>
            <person name="Sun C.L."/>
            <person name="Burstein D."/>
            <person name="Kantor R.S."/>
            <person name="Aliaga Goltsman D.S."/>
            <person name="Bik E.M."/>
            <person name="Thomas B.C."/>
            <person name="Banfield J.F."/>
            <person name="Relman D.A."/>
        </authorList>
    </citation>
    <scope>NUCLEOTIDE SEQUENCE [LARGE SCALE GENOMIC DNA]</scope>
    <source>
        <strain evidence="1">DOLZORAL124_49_17</strain>
    </source>
</reference>
<proteinExistence type="predicted"/>
<gene>
    <name evidence="1" type="ORF">CSB45_02520</name>
</gene>
<name>A0A2G6E9X7_9BACT</name>
<accession>A0A2G6E9X7</accession>
<dbReference type="Proteomes" id="UP000229740">
    <property type="component" value="Unassembled WGS sequence"/>
</dbReference>
<evidence type="ECO:0000313" key="2">
    <source>
        <dbReference type="Proteomes" id="UP000229740"/>
    </source>
</evidence>
<dbReference type="AlphaFoldDB" id="A0A2G6E9X7"/>
<comment type="caution">
    <text evidence="1">The sequence shown here is derived from an EMBL/GenBank/DDBJ whole genome shotgun (WGS) entry which is preliminary data.</text>
</comment>
<dbReference type="EMBL" id="PDPS01000021">
    <property type="protein sequence ID" value="PID58893.1"/>
    <property type="molecule type" value="Genomic_DNA"/>
</dbReference>
<organism evidence="1 2">
    <name type="scientific">candidate division KSB3 bacterium</name>
    <dbReference type="NCBI Taxonomy" id="2044937"/>
    <lineage>
        <taxon>Bacteria</taxon>
        <taxon>candidate division KSB3</taxon>
    </lineage>
</organism>